<keyword evidence="2" id="KW-1185">Reference proteome</keyword>
<dbReference type="STRING" id="563192.HMPREF0179_03260"/>
<proteinExistence type="predicted"/>
<sequence length="77" mass="8646">MIDALASSFPCFIPEDVQHQMMEGDFSRAKMIFEQASRVDFSQYPIEEHNPKTISPGSQTQEPPLYGSGAFGFMIDI</sequence>
<name>E5YAN9_BILW3</name>
<dbReference type="HOGENOM" id="CLU_198082_0_0_7"/>
<comment type="caution">
    <text evidence="1">The sequence shown here is derived from an EMBL/GenBank/DDBJ whole genome shotgun (WGS) entry which is preliminary data.</text>
</comment>
<reference evidence="1 2" key="1">
    <citation type="submission" date="2010-10" db="EMBL/GenBank/DDBJ databases">
        <authorList>
            <consortium name="The Broad Institute Genome Sequencing Platform"/>
            <person name="Ward D."/>
            <person name="Earl A."/>
            <person name="Feldgarden M."/>
            <person name="Young S.K."/>
            <person name="Gargeya S."/>
            <person name="Zeng Q."/>
            <person name="Alvarado L."/>
            <person name="Berlin A."/>
            <person name="Bochicchio J."/>
            <person name="Chapman S.B."/>
            <person name="Chen Z."/>
            <person name="Freedman E."/>
            <person name="Gellesch M."/>
            <person name="Goldberg J."/>
            <person name="Griggs A."/>
            <person name="Gujja S."/>
            <person name="Heilman E."/>
            <person name="Heiman D."/>
            <person name="Howarth C."/>
            <person name="Mehta T."/>
            <person name="Neiman D."/>
            <person name="Pearson M."/>
            <person name="Roberts A."/>
            <person name="Saif S."/>
            <person name="Shea T."/>
            <person name="Shenoy N."/>
            <person name="Sisk P."/>
            <person name="Stolte C."/>
            <person name="Sykes S."/>
            <person name="White J."/>
            <person name="Yandava C."/>
            <person name="Allen-Vercoe E."/>
            <person name="Sibley C."/>
            <person name="Ambrose C.E."/>
            <person name="Strauss J."/>
            <person name="Daigneault M."/>
            <person name="Haas B."/>
            <person name="Nusbaum C."/>
            <person name="Birren B."/>
        </authorList>
    </citation>
    <scope>NUCLEOTIDE SEQUENCE [LARGE SCALE GENOMIC DNA]</scope>
    <source>
        <strain evidence="1 2">3_1_6</strain>
    </source>
</reference>
<gene>
    <name evidence="1" type="ORF">HMPREF0179_03260</name>
</gene>
<protein>
    <submittedName>
        <fullName evidence="1">Uncharacterized protein</fullName>
    </submittedName>
</protein>
<dbReference type="Proteomes" id="UP000006034">
    <property type="component" value="Unassembled WGS sequence"/>
</dbReference>
<organism evidence="1 2">
    <name type="scientific">Bilophila wadsworthia (strain 3_1_6)</name>
    <dbReference type="NCBI Taxonomy" id="563192"/>
    <lineage>
        <taxon>Bacteria</taxon>
        <taxon>Pseudomonadati</taxon>
        <taxon>Thermodesulfobacteriota</taxon>
        <taxon>Desulfovibrionia</taxon>
        <taxon>Desulfovibrionales</taxon>
        <taxon>Desulfovibrionaceae</taxon>
        <taxon>Bilophila</taxon>
    </lineage>
</organism>
<dbReference type="EMBL" id="ADCP02000001">
    <property type="protein sequence ID" value="EFV42943.1"/>
    <property type="molecule type" value="Genomic_DNA"/>
</dbReference>
<evidence type="ECO:0000313" key="1">
    <source>
        <dbReference type="EMBL" id="EFV42943.1"/>
    </source>
</evidence>
<accession>E5YAN9</accession>
<dbReference type="AlphaFoldDB" id="E5YAN9"/>
<reference evidence="1 2" key="2">
    <citation type="submission" date="2013-04" db="EMBL/GenBank/DDBJ databases">
        <title>The Genome Sequence of Bilophila wadsworthia 3_1_6.</title>
        <authorList>
            <consortium name="The Broad Institute Genomics Platform"/>
            <person name="Earl A."/>
            <person name="Ward D."/>
            <person name="Feldgarden M."/>
            <person name="Gevers D."/>
            <person name="Sibley C."/>
            <person name="Strauss J."/>
            <person name="Allen-Vercoe E."/>
            <person name="Walker B."/>
            <person name="Young S."/>
            <person name="Zeng Q."/>
            <person name="Gargeya S."/>
            <person name="Fitzgerald M."/>
            <person name="Haas B."/>
            <person name="Abouelleil A."/>
            <person name="Allen A.W."/>
            <person name="Alvarado L."/>
            <person name="Arachchi H.M."/>
            <person name="Berlin A.M."/>
            <person name="Chapman S.B."/>
            <person name="Gainer-Dewar J."/>
            <person name="Goldberg J."/>
            <person name="Griggs A."/>
            <person name="Gujja S."/>
            <person name="Hansen M."/>
            <person name="Howarth C."/>
            <person name="Imamovic A."/>
            <person name="Ireland A."/>
            <person name="Larimer J."/>
            <person name="McCowan C."/>
            <person name="Murphy C."/>
            <person name="Pearson M."/>
            <person name="Poon T.W."/>
            <person name="Priest M."/>
            <person name="Roberts A."/>
            <person name="Saif S."/>
            <person name="Shea T."/>
            <person name="Sisk P."/>
            <person name="Sykes S."/>
            <person name="Wortman J."/>
            <person name="Nusbaum C."/>
            <person name="Birren B."/>
        </authorList>
    </citation>
    <scope>NUCLEOTIDE SEQUENCE [LARGE SCALE GENOMIC DNA]</scope>
    <source>
        <strain evidence="1 2">3_1_6</strain>
    </source>
</reference>
<evidence type="ECO:0000313" key="2">
    <source>
        <dbReference type="Proteomes" id="UP000006034"/>
    </source>
</evidence>